<dbReference type="STRING" id="1121298.SAMN05444401_1595"/>
<name>A0A1M6EJR8_9CLOT</name>
<dbReference type="FunFam" id="1.10.260.40:FF:000002">
    <property type="entry name" value="HTH-type transcriptional repressor PurR"/>
    <property type="match status" value="1"/>
</dbReference>
<keyword evidence="6" id="KW-1185">Reference proteome</keyword>
<proteinExistence type="predicted"/>
<dbReference type="EMBL" id="FQZO01000002">
    <property type="protein sequence ID" value="SHI85679.1"/>
    <property type="molecule type" value="Genomic_DNA"/>
</dbReference>
<dbReference type="PANTHER" id="PTHR30146">
    <property type="entry name" value="LACI-RELATED TRANSCRIPTIONAL REPRESSOR"/>
    <property type="match status" value="1"/>
</dbReference>
<dbReference type="Pfam" id="PF00356">
    <property type="entry name" value="LacI"/>
    <property type="match status" value="1"/>
</dbReference>
<dbReference type="PROSITE" id="PS50932">
    <property type="entry name" value="HTH_LACI_2"/>
    <property type="match status" value="1"/>
</dbReference>
<evidence type="ECO:0000313" key="5">
    <source>
        <dbReference type="EMBL" id="SHI85679.1"/>
    </source>
</evidence>
<dbReference type="Gene3D" id="1.10.260.40">
    <property type="entry name" value="lambda repressor-like DNA-binding domains"/>
    <property type="match status" value="1"/>
</dbReference>
<evidence type="ECO:0000256" key="3">
    <source>
        <dbReference type="ARBA" id="ARBA00023163"/>
    </source>
</evidence>
<protein>
    <submittedName>
        <fullName evidence="5">Transcriptional regulator, LacI family</fullName>
    </submittedName>
</protein>
<dbReference type="PROSITE" id="PS00356">
    <property type="entry name" value="HTH_LACI_1"/>
    <property type="match status" value="1"/>
</dbReference>
<dbReference type="SUPFAM" id="SSF47413">
    <property type="entry name" value="lambda repressor-like DNA-binding domains"/>
    <property type="match status" value="1"/>
</dbReference>
<dbReference type="RefSeq" id="WP_073005329.1">
    <property type="nucleotide sequence ID" value="NZ_FQZO01000002.1"/>
</dbReference>
<sequence>MAASIKDVAKEAGVSIATVSRVLNDIDVVNEETKKKVQEAIQKLGYRPNIVARSLKTQRTKTIGILIPDISSQFYPEIVRGAEDVSNIYDYNVILCNSDLDAEKEKEYLRVLKEKMVDGVLYMSSSLKPDITELIRELDLKTVLVESSDEEGTFPSVTIDNVKAGYDSANYIINKGNKDIAYIGVAKDAGNAWGHRYKGFEKAMKEHNIEINKDMVFFGDLRTETGYKGIAQILKKASSIDAVVCASDEIAMGAINALRENQLSVPQDVDVIGFNNIYSARVYYPNLTTVAQPMYDMGSIAMRMLIKLINQKTIEQGHYVLDHEIIERDSCK</sequence>
<dbReference type="AlphaFoldDB" id="A0A1M6EJR8"/>
<dbReference type="InterPro" id="IPR010982">
    <property type="entry name" value="Lambda_DNA-bd_dom_sf"/>
</dbReference>
<dbReference type="SMART" id="SM00354">
    <property type="entry name" value="HTH_LACI"/>
    <property type="match status" value="1"/>
</dbReference>
<dbReference type="InterPro" id="IPR000843">
    <property type="entry name" value="HTH_LacI"/>
</dbReference>
<dbReference type="GO" id="GO:0000976">
    <property type="term" value="F:transcription cis-regulatory region binding"/>
    <property type="evidence" value="ECO:0007669"/>
    <property type="project" value="TreeGrafter"/>
</dbReference>
<feature type="domain" description="HTH lacI-type" evidence="4">
    <location>
        <begin position="3"/>
        <end position="57"/>
    </location>
</feature>
<keyword evidence="2" id="KW-0238">DNA-binding</keyword>
<reference evidence="5 6" key="1">
    <citation type="submission" date="2016-11" db="EMBL/GenBank/DDBJ databases">
        <authorList>
            <person name="Jaros S."/>
            <person name="Januszkiewicz K."/>
            <person name="Wedrychowicz H."/>
        </authorList>
    </citation>
    <scope>NUCLEOTIDE SEQUENCE [LARGE SCALE GENOMIC DNA]</scope>
    <source>
        <strain evidence="5 6">DSM 21864</strain>
    </source>
</reference>
<dbReference type="Proteomes" id="UP000184080">
    <property type="component" value="Unassembled WGS sequence"/>
</dbReference>
<evidence type="ECO:0000259" key="4">
    <source>
        <dbReference type="PROSITE" id="PS50932"/>
    </source>
</evidence>
<organism evidence="5 6">
    <name type="scientific">Clostridium amylolyticum</name>
    <dbReference type="NCBI Taxonomy" id="1121298"/>
    <lineage>
        <taxon>Bacteria</taxon>
        <taxon>Bacillati</taxon>
        <taxon>Bacillota</taxon>
        <taxon>Clostridia</taxon>
        <taxon>Eubacteriales</taxon>
        <taxon>Clostridiaceae</taxon>
        <taxon>Clostridium</taxon>
    </lineage>
</organism>
<dbReference type="PANTHER" id="PTHR30146:SF149">
    <property type="entry name" value="HTH-TYPE TRANSCRIPTIONAL REGULATOR EBGR"/>
    <property type="match status" value="1"/>
</dbReference>
<dbReference type="GO" id="GO:0003700">
    <property type="term" value="F:DNA-binding transcription factor activity"/>
    <property type="evidence" value="ECO:0007669"/>
    <property type="project" value="TreeGrafter"/>
</dbReference>
<dbReference type="SUPFAM" id="SSF53822">
    <property type="entry name" value="Periplasmic binding protein-like I"/>
    <property type="match status" value="1"/>
</dbReference>
<dbReference type="OrthoDB" id="9784962at2"/>
<dbReference type="CDD" id="cd01392">
    <property type="entry name" value="HTH_LacI"/>
    <property type="match status" value="1"/>
</dbReference>
<keyword evidence="3" id="KW-0804">Transcription</keyword>
<evidence type="ECO:0000256" key="1">
    <source>
        <dbReference type="ARBA" id="ARBA00023015"/>
    </source>
</evidence>
<evidence type="ECO:0000313" key="6">
    <source>
        <dbReference type="Proteomes" id="UP000184080"/>
    </source>
</evidence>
<dbReference type="InterPro" id="IPR001761">
    <property type="entry name" value="Peripla_BP/Lac1_sug-bd_dom"/>
</dbReference>
<keyword evidence="1" id="KW-0805">Transcription regulation</keyword>
<evidence type="ECO:0000256" key="2">
    <source>
        <dbReference type="ARBA" id="ARBA00023125"/>
    </source>
</evidence>
<dbReference type="PRINTS" id="PR00036">
    <property type="entry name" value="HTHLACI"/>
</dbReference>
<dbReference type="Pfam" id="PF00532">
    <property type="entry name" value="Peripla_BP_1"/>
    <property type="match status" value="1"/>
</dbReference>
<dbReference type="InterPro" id="IPR028082">
    <property type="entry name" value="Peripla_BP_I"/>
</dbReference>
<dbReference type="CDD" id="cd19975">
    <property type="entry name" value="PBP1_CcpA-like"/>
    <property type="match status" value="1"/>
</dbReference>
<dbReference type="Gene3D" id="3.40.50.2300">
    <property type="match status" value="2"/>
</dbReference>
<gene>
    <name evidence="5" type="ORF">SAMN05444401_1595</name>
</gene>
<accession>A0A1M6EJR8</accession>